<dbReference type="Proteomes" id="UP001491310">
    <property type="component" value="Unassembled WGS sequence"/>
</dbReference>
<protein>
    <submittedName>
        <fullName evidence="3">Uncharacterized protein</fullName>
    </submittedName>
</protein>
<proteinExistence type="predicted"/>
<comment type="caution">
    <text evidence="3">The sequence shown here is derived from an EMBL/GenBank/DDBJ whole genome shotgun (WGS) entry which is preliminary data.</text>
</comment>
<organism evidence="3 4">
    <name type="scientific">Coccomyxa subellipsoidea</name>
    <dbReference type="NCBI Taxonomy" id="248742"/>
    <lineage>
        <taxon>Eukaryota</taxon>
        <taxon>Viridiplantae</taxon>
        <taxon>Chlorophyta</taxon>
        <taxon>core chlorophytes</taxon>
        <taxon>Trebouxiophyceae</taxon>
        <taxon>Trebouxiophyceae incertae sedis</taxon>
        <taxon>Coccomyxaceae</taxon>
        <taxon>Coccomyxa</taxon>
    </lineage>
</organism>
<evidence type="ECO:0000256" key="2">
    <source>
        <dbReference type="SAM" id="Phobius"/>
    </source>
</evidence>
<evidence type="ECO:0000313" key="3">
    <source>
        <dbReference type="EMBL" id="KAK9903359.1"/>
    </source>
</evidence>
<keyword evidence="2" id="KW-0812">Transmembrane</keyword>
<name>A0ABR2YEU6_9CHLO</name>
<sequence>MDEGADDLTESTSALKEEVGNFLLNTLAYGDEAGNVPGLQGSERQQLKDQLNEAYRAVVDVEDKDPAVIAQRAAQKAAADAEAAAKEKQDDIVICVGESIVLIIFLLAIILPMPGLKAGHSMCPGGTNVEMTRCAPSSAAAHGPQSEIDMGTGDKNVNVLESVE</sequence>
<evidence type="ECO:0000313" key="4">
    <source>
        <dbReference type="Proteomes" id="UP001491310"/>
    </source>
</evidence>
<keyword evidence="4" id="KW-1185">Reference proteome</keyword>
<keyword evidence="2" id="KW-0472">Membrane</keyword>
<gene>
    <name evidence="3" type="ORF">WJX75_003730</name>
</gene>
<keyword evidence="2" id="KW-1133">Transmembrane helix</keyword>
<feature type="transmembrane region" description="Helical" evidence="2">
    <location>
        <begin position="92"/>
        <end position="113"/>
    </location>
</feature>
<reference evidence="3 4" key="1">
    <citation type="journal article" date="2024" name="Nat. Commun.">
        <title>Phylogenomics reveals the evolutionary origins of lichenization in chlorophyte algae.</title>
        <authorList>
            <person name="Puginier C."/>
            <person name="Libourel C."/>
            <person name="Otte J."/>
            <person name="Skaloud P."/>
            <person name="Haon M."/>
            <person name="Grisel S."/>
            <person name="Petersen M."/>
            <person name="Berrin J.G."/>
            <person name="Delaux P.M."/>
            <person name="Dal Grande F."/>
            <person name="Keller J."/>
        </authorList>
    </citation>
    <scope>NUCLEOTIDE SEQUENCE [LARGE SCALE GENOMIC DNA]</scope>
    <source>
        <strain evidence="3 4">SAG 216-7</strain>
    </source>
</reference>
<accession>A0ABR2YEU6</accession>
<feature type="coiled-coil region" evidence="1">
    <location>
        <begin position="44"/>
        <end position="91"/>
    </location>
</feature>
<keyword evidence="1" id="KW-0175">Coiled coil</keyword>
<evidence type="ECO:0000256" key="1">
    <source>
        <dbReference type="SAM" id="Coils"/>
    </source>
</evidence>
<dbReference type="EMBL" id="JALJOT010000014">
    <property type="protein sequence ID" value="KAK9903359.1"/>
    <property type="molecule type" value="Genomic_DNA"/>
</dbReference>